<protein>
    <recommendedName>
        <fullName evidence="1">F-box domain-containing protein</fullName>
    </recommendedName>
</protein>
<dbReference type="Gene3D" id="2.120.10.80">
    <property type="entry name" value="Kelch-type beta propeller"/>
    <property type="match status" value="1"/>
</dbReference>
<accession>A0AAE1JQF5</accession>
<organism evidence="2 3">
    <name type="scientific">Acacia crassicarpa</name>
    <name type="common">northern wattle</name>
    <dbReference type="NCBI Taxonomy" id="499986"/>
    <lineage>
        <taxon>Eukaryota</taxon>
        <taxon>Viridiplantae</taxon>
        <taxon>Streptophyta</taxon>
        <taxon>Embryophyta</taxon>
        <taxon>Tracheophyta</taxon>
        <taxon>Spermatophyta</taxon>
        <taxon>Magnoliopsida</taxon>
        <taxon>eudicotyledons</taxon>
        <taxon>Gunneridae</taxon>
        <taxon>Pentapetalae</taxon>
        <taxon>rosids</taxon>
        <taxon>fabids</taxon>
        <taxon>Fabales</taxon>
        <taxon>Fabaceae</taxon>
        <taxon>Caesalpinioideae</taxon>
        <taxon>mimosoid clade</taxon>
        <taxon>Acacieae</taxon>
        <taxon>Acacia</taxon>
    </lineage>
</organism>
<evidence type="ECO:0000313" key="2">
    <source>
        <dbReference type="EMBL" id="KAK4273061.1"/>
    </source>
</evidence>
<dbReference type="Pfam" id="PF00646">
    <property type="entry name" value="F-box"/>
    <property type="match status" value="1"/>
</dbReference>
<evidence type="ECO:0000313" key="3">
    <source>
        <dbReference type="Proteomes" id="UP001293593"/>
    </source>
</evidence>
<dbReference type="InterPro" id="IPR001810">
    <property type="entry name" value="F-box_dom"/>
</dbReference>
<dbReference type="InterPro" id="IPR015915">
    <property type="entry name" value="Kelch-typ_b-propeller"/>
</dbReference>
<dbReference type="Proteomes" id="UP001293593">
    <property type="component" value="Unassembled WGS sequence"/>
</dbReference>
<dbReference type="PANTHER" id="PTHR47850">
    <property type="entry name" value="F-BOX/KELCH-REPEAT PROTEIN OR23"/>
    <property type="match status" value="1"/>
</dbReference>
<proteinExistence type="predicted"/>
<feature type="domain" description="F-box" evidence="1">
    <location>
        <begin position="27"/>
        <end position="65"/>
    </location>
</feature>
<dbReference type="AlphaFoldDB" id="A0AAE1JQF5"/>
<gene>
    <name evidence="2" type="ORF">QN277_021530</name>
</gene>
<dbReference type="SUPFAM" id="SSF117281">
    <property type="entry name" value="Kelch motif"/>
    <property type="match status" value="1"/>
</dbReference>
<sequence length="422" mass="47330">MIGSPPQPASPPPPILPAVDRTLTLIPGLPNDVAAFILSFIPYSHHARLKPTCKSWKLFLSSPTLTSLRRCRRHLSHLLCIFPQDPSIASPFLFDPHSLAWRPLPTMPCNPHVYGLCNFTSISIGPHLYVLGGSLFDTRSFPMDRPSPTSSTFRFNFHDFSWERLASMPTPRGSFACVALPDSNQILVAGGGSRHTMFAAAGSRTRSVERYDIGKDEWVALDGLPSFRAGCVGFLVGNGLEDRREFWVMGGYGASRTISGIFPVDEYCKNAVVMELKNGSGCGTWREVGNIWSEGERMRFGRIVVVEDENGDCPGVYMLDREEILRYDMSLNRWLFESRVPRKAPCNSSFGFVVLYGELYVMTNLNAVDVVEPRRNRRHKRGGTLYFQIYHPKKKIWRSLATKSPFDYPVDVNTVVLSSISL</sequence>
<dbReference type="InterPro" id="IPR036047">
    <property type="entry name" value="F-box-like_dom_sf"/>
</dbReference>
<evidence type="ECO:0000259" key="1">
    <source>
        <dbReference type="Pfam" id="PF00646"/>
    </source>
</evidence>
<dbReference type="Pfam" id="PF01344">
    <property type="entry name" value="Kelch_1"/>
    <property type="match status" value="1"/>
</dbReference>
<dbReference type="PANTHER" id="PTHR47850:SF1">
    <property type="entry name" value="F-BOX_KELCH-REPEAT PROTEIN OR23"/>
    <property type="match status" value="1"/>
</dbReference>
<dbReference type="InterPro" id="IPR006652">
    <property type="entry name" value="Kelch_1"/>
</dbReference>
<comment type="caution">
    <text evidence="2">The sequence shown here is derived from an EMBL/GenBank/DDBJ whole genome shotgun (WGS) entry which is preliminary data.</text>
</comment>
<dbReference type="SMART" id="SM00612">
    <property type="entry name" value="Kelch"/>
    <property type="match status" value="2"/>
</dbReference>
<dbReference type="EMBL" id="JAWXYG010000005">
    <property type="protein sequence ID" value="KAK4273061.1"/>
    <property type="molecule type" value="Genomic_DNA"/>
</dbReference>
<reference evidence="2" key="1">
    <citation type="submission" date="2023-10" db="EMBL/GenBank/DDBJ databases">
        <title>Chromosome-level genome of the transformable northern wattle, Acacia crassicarpa.</title>
        <authorList>
            <person name="Massaro I."/>
            <person name="Sinha N.R."/>
            <person name="Poethig S."/>
            <person name="Leichty A.R."/>
        </authorList>
    </citation>
    <scope>NUCLEOTIDE SEQUENCE</scope>
    <source>
        <strain evidence="2">Acra3RX</strain>
        <tissue evidence="2">Leaf</tissue>
    </source>
</reference>
<name>A0AAE1JQF5_9FABA</name>
<keyword evidence="3" id="KW-1185">Reference proteome</keyword>
<dbReference type="SUPFAM" id="SSF81383">
    <property type="entry name" value="F-box domain"/>
    <property type="match status" value="1"/>
</dbReference>